<comment type="caution">
    <text evidence="1">The sequence shown here is derived from an EMBL/GenBank/DDBJ whole genome shotgun (WGS) entry which is preliminary data.</text>
</comment>
<dbReference type="Proteomes" id="UP000836387">
    <property type="component" value="Unassembled WGS sequence"/>
</dbReference>
<evidence type="ECO:0000313" key="2">
    <source>
        <dbReference type="Proteomes" id="UP000836387"/>
    </source>
</evidence>
<reference evidence="1" key="2">
    <citation type="submission" date="2021-10" db="EMBL/GenBank/DDBJ databases">
        <authorList>
            <person name="Piombo E."/>
        </authorList>
    </citation>
    <scope>NUCLEOTIDE SEQUENCE</scope>
</reference>
<evidence type="ECO:0000313" key="1">
    <source>
        <dbReference type="EMBL" id="CAG9936293.1"/>
    </source>
</evidence>
<name>A0ACA9T5X8_BIOOC</name>
<keyword evidence="2" id="KW-1185">Reference proteome</keyword>
<reference evidence="1" key="1">
    <citation type="submission" date="2020-04" db="EMBL/GenBank/DDBJ databases">
        <authorList>
            <person name="Broberg M."/>
        </authorList>
    </citation>
    <scope>NUCLEOTIDE SEQUENCE</scope>
</reference>
<sequence length="87" mass="10334">MGQDILLQNTLDEKRRKSIMNIFSIGRSHDYCNDFMYVDFYGTTNNRLFALESKTKAIDDDMTQARVLVRKWAFCMLQDLFALWPEQ</sequence>
<dbReference type="EMBL" id="CADEHS020000001">
    <property type="protein sequence ID" value="CAG9936293.1"/>
    <property type="molecule type" value="Genomic_DNA"/>
</dbReference>
<gene>
    <name evidence="1" type="ORF">CRV2_00003472</name>
</gene>
<accession>A0ACA9T5X8</accession>
<organism evidence="1 2">
    <name type="scientific">Clonostachys rosea f. rosea IK726</name>
    <dbReference type="NCBI Taxonomy" id="1349383"/>
    <lineage>
        <taxon>Eukaryota</taxon>
        <taxon>Fungi</taxon>
        <taxon>Dikarya</taxon>
        <taxon>Ascomycota</taxon>
        <taxon>Pezizomycotina</taxon>
        <taxon>Sordariomycetes</taxon>
        <taxon>Hypocreomycetidae</taxon>
        <taxon>Hypocreales</taxon>
        <taxon>Bionectriaceae</taxon>
        <taxon>Clonostachys</taxon>
    </lineage>
</organism>
<protein>
    <submittedName>
        <fullName evidence="1">Uncharacterized protein</fullName>
    </submittedName>
</protein>
<proteinExistence type="predicted"/>